<dbReference type="EMBL" id="CP034208">
    <property type="protein sequence ID" value="QBZ62285.1"/>
    <property type="molecule type" value="Genomic_DNA"/>
</dbReference>
<sequence>MSTLISLLKVIASYFLMLTLVWSFSVPRDHIPYNRASVCPAYRMENWELLVCRSFPSIMVIRCASSAVFIFFLPHWLNKTLDGWAGAFVSARLLRATFRGIREPRLDILFERKRGPSDGSPEGKRRILSDHNTVLDVLETASSAPGVSSINGDEKQKQLEKTASVDSSV</sequence>
<dbReference type="Proteomes" id="UP000294847">
    <property type="component" value="Chromosome 5"/>
</dbReference>
<evidence type="ECO:0000313" key="1">
    <source>
        <dbReference type="EMBL" id="QBZ62285.1"/>
    </source>
</evidence>
<name>A0A4P7NJN4_PYROR</name>
<proteinExistence type="predicted"/>
<reference evidence="1 2" key="1">
    <citation type="journal article" date="2019" name="Mol. Biol. Evol.">
        <title>Blast fungal genomes show frequent chromosomal changes, gene gains and losses, and effector gene turnover.</title>
        <authorList>
            <person name="Gomez Luciano L.B."/>
            <person name="Jason Tsai I."/>
            <person name="Chuma I."/>
            <person name="Tosa Y."/>
            <person name="Chen Y.H."/>
            <person name="Li J.Y."/>
            <person name="Li M.Y."/>
            <person name="Jade Lu M.Y."/>
            <person name="Nakayashiki H."/>
            <person name="Li W.H."/>
        </authorList>
    </citation>
    <scope>NUCLEOTIDE SEQUENCE [LARGE SCALE GENOMIC DNA]</scope>
    <source>
        <strain evidence="1">MZ5-1-6</strain>
    </source>
</reference>
<gene>
    <name evidence="1" type="ORF">PoMZ_11163</name>
</gene>
<accession>A0A4P7NJN4</accession>
<dbReference type="AlphaFoldDB" id="A0A4P7NJN4"/>
<organism evidence="1 2">
    <name type="scientific">Pyricularia oryzae</name>
    <name type="common">Rice blast fungus</name>
    <name type="synonym">Magnaporthe oryzae</name>
    <dbReference type="NCBI Taxonomy" id="318829"/>
    <lineage>
        <taxon>Eukaryota</taxon>
        <taxon>Fungi</taxon>
        <taxon>Dikarya</taxon>
        <taxon>Ascomycota</taxon>
        <taxon>Pezizomycotina</taxon>
        <taxon>Sordariomycetes</taxon>
        <taxon>Sordariomycetidae</taxon>
        <taxon>Magnaporthales</taxon>
        <taxon>Pyriculariaceae</taxon>
        <taxon>Pyricularia</taxon>
    </lineage>
</organism>
<protein>
    <submittedName>
        <fullName evidence="1">Uncharacterized protein</fullName>
    </submittedName>
</protein>
<evidence type="ECO:0000313" key="2">
    <source>
        <dbReference type="Proteomes" id="UP000294847"/>
    </source>
</evidence>